<organism evidence="5 6">
    <name type="scientific">Paenibacillus lutimineralis</name>
    <dbReference type="NCBI Taxonomy" id="2707005"/>
    <lineage>
        <taxon>Bacteria</taxon>
        <taxon>Bacillati</taxon>
        <taxon>Bacillota</taxon>
        <taxon>Bacilli</taxon>
        <taxon>Bacillales</taxon>
        <taxon>Paenibacillaceae</taxon>
        <taxon>Paenibacillus</taxon>
    </lineage>
</organism>
<evidence type="ECO:0000256" key="3">
    <source>
        <dbReference type="ARBA" id="ARBA00023163"/>
    </source>
</evidence>
<evidence type="ECO:0000259" key="4">
    <source>
        <dbReference type="PROSITE" id="PS01124"/>
    </source>
</evidence>
<keyword evidence="3" id="KW-0804">Transcription</keyword>
<sequence length="311" mass="36332">MEPRLVNSFPYEVMFEKKDMMERLEIIVSWGHYEIRVLRFHLTSFDAGRFIDFHNHAEFEFHFIPRGKGAVILEDTPYSLAEGMFYLTGPGVMHYQEASPEEAMDELCLHVDIVPRFKSDVDPWEAAEAEECIEKLRHFPLKPTQDTHHAMHCFLEAYEAADMKYRGFYTSIKQSVISILLKSARAWDSGDTGAEAPIRDMLEHRYHYAVQYIEANYANNLTLDNVAEKLNISARQLQRVFRSMDENRPFSKIVEDIRLQAVCRRLEESSMPIEQVAQTEGFSNATYLHSVFRRRFGMTPAAYRKWKQAIN</sequence>
<dbReference type="PROSITE" id="PS00041">
    <property type="entry name" value="HTH_ARAC_FAMILY_1"/>
    <property type="match status" value="1"/>
</dbReference>
<dbReference type="InterPro" id="IPR011051">
    <property type="entry name" value="RmlC_Cupin_sf"/>
</dbReference>
<dbReference type="Gene3D" id="1.10.10.60">
    <property type="entry name" value="Homeodomain-like"/>
    <property type="match status" value="1"/>
</dbReference>
<dbReference type="InterPro" id="IPR014710">
    <property type="entry name" value="RmlC-like_jellyroll"/>
</dbReference>
<gene>
    <name evidence="5" type="ORF">EI981_17325</name>
</gene>
<dbReference type="SUPFAM" id="SSF46689">
    <property type="entry name" value="Homeodomain-like"/>
    <property type="match status" value="2"/>
</dbReference>
<keyword evidence="2" id="KW-0238">DNA-binding</keyword>
<evidence type="ECO:0000313" key="6">
    <source>
        <dbReference type="Proteomes" id="UP000270678"/>
    </source>
</evidence>
<protein>
    <submittedName>
        <fullName evidence="5">AraC family transcriptional regulator</fullName>
    </submittedName>
</protein>
<dbReference type="PANTHER" id="PTHR43280">
    <property type="entry name" value="ARAC-FAMILY TRANSCRIPTIONAL REGULATOR"/>
    <property type="match status" value="1"/>
</dbReference>
<dbReference type="Pfam" id="PF02311">
    <property type="entry name" value="AraC_binding"/>
    <property type="match status" value="1"/>
</dbReference>
<dbReference type="SMART" id="SM00342">
    <property type="entry name" value="HTH_ARAC"/>
    <property type="match status" value="1"/>
</dbReference>
<feature type="domain" description="HTH araC/xylS-type" evidence="4">
    <location>
        <begin position="207"/>
        <end position="306"/>
    </location>
</feature>
<dbReference type="Gene3D" id="2.60.120.10">
    <property type="entry name" value="Jelly Rolls"/>
    <property type="match status" value="1"/>
</dbReference>
<dbReference type="PROSITE" id="PS01124">
    <property type="entry name" value="HTH_ARAC_FAMILY_2"/>
    <property type="match status" value="1"/>
</dbReference>
<evidence type="ECO:0000256" key="1">
    <source>
        <dbReference type="ARBA" id="ARBA00023015"/>
    </source>
</evidence>
<name>A0A3Q9IA72_9BACL</name>
<dbReference type="InterPro" id="IPR018060">
    <property type="entry name" value="HTH_AraC"/>
</dbReference>
<proteinExistence type="predicted"/>
<accession>A0A3Q9IA72</accession>
<dbReference type="EMBL" id="CP034346">
    <property type="protein sequence ID" value="AZS16019.1"/>
    <property type="molecule type" value="Genomic_DNA"/>
</dbReference>
<keyword evidence="1" id="KW-0805">Transcription regulation</keyword>
<dbReference type="Proteomes" id="UP000270678">
    <property type="component" value="Chromosome"/>
</dbReference>
<dbReference type="InterPro" id="IPR003313">
    <property type="entry name" value="AraC-bd"/>
</dbReference>
<dbReference type="Pfam" id="PF12833">
    <property type="entry name" value="HTH_18"/>
    <property type="match status" value="1"/>
</dbReference>
<dbReference type="GO" id="GO:0043565">
    <property type="term" value="F:sequence-specific DNA binding"/>
    <property type="evidence" value="ECO:0007669"/>
    <property type="project" value="InterPro"/>
</dbReference>
<dbReference type="SUPFAM" id="SSF51182">
    <property type="entry name" value="RmlC-like cupins"/>
    <property type="match status" value="1"/>
</dbReference>
<reference evidence="6" key="1">
    <citation type="submission" date="2018-12" db="EMBL/GenBank/DDBJ databases">
        <title>Complete genome sequence of Paenibacillus sp. MBLB1234.</title>
        <authorList>
            <person name="Nam Y.-D."/>
            <person name="Kang J."/>
            <person name="Chung W.-H."/>
            <person name="Park Y.S."/>
        </authorList>
    </citation>
    <scope>NUCLEOTIDE SEQUENCE [LARGE SCALE GENOMIC DNA]</scope>
    <source>
        <strain evidence="6">MBLB1234</strain>
    </source>
</reference>
<evidence type="ECO:0000256" key="2">
    <source>
        <dbReference type="ARBA" id="ARBA00023125"/>
    </source>
</evidence>
<dbReference type="OrthoDB" id="145012at2"/>
<dbReference type="PANTHER" id="PTHR43280:SF2">
    <property type="entry name" value="HTH-TYPE TRANSCRIPTIONAL REGULATOR EXSA"/>
    <property type="match status" value="1"/>
</dbReference>
<dbReference type="GO" id="GO:0003700">
    <property type="term" value="F:DNA-binding transcription factor activity"/>
    <property type="evidence" value="ECO:0007669"/>
    <property type="project" value="InterPro"/>
</dbReference>
<dbReference type="InterPro" id="IPR018062">
    <property type="entry name" value="HTH_AraC-typ_CS"/>
</dbReference>
<keyword evidence="6" id="KW-1185">Reference proteome</keyword>
<evidence type="ECO:0000313" key="5">
    <source>
        <dbReference type="EMBL" id="AZS16019.1"/>
    </source>
</evidence>
<dbReference type="InterPro" id="IPR009057">
    <property type="entry name" value="Homeodomain-like_sf"/>
</dbReference>
<dbReference type="KEGG" id="plut:EI981_17325"/>
<dbReference type="CDD" id="cd02208">
    <property type="entry name" value="cupin_RmlC-like"/>
    <property type="match status" value="1"/>
</dbReference>
<dbReference type="AlphaFoldDB" id="A0A3Q9IA72"/>